<keyword evidence="5" id="KW-1185">Reference proteome</keyword>
<dbReference type="PROSITE" id="PS50157">
    <property type="entry name" value="ZINC_FINGER_C2H2_2"/>
    <property type="match status" value="1"/>
</dbReference>
<sequence>MTRDGEGTANKLREESSAASGLMCPKCPAGTRKTWKRPYNLATHIRAVHNKERPHECPDCHKTFSRNLRGAEPNPSLE</sequence>
<dbReference type="OrthoDB" id="8117402at2759"/>
<keyword evidence="1" id="KW-0862">Zinc</keyword>
<proteinExistence type="predicted"/>
<keyword evidence="1" id="KW-0863">Zinc-finger</keyword>
<organism evidence="4 5">
    <name type="scientific">Trametes pubescens</name>
    <name type="common">White-rot fungus</name>
    <dbReference type="NCBI Taxonomy" id="154538"/>
    <lineage>
        <taxon>Eukaryota</taxon>
        <taxon>Fungi</taxon>
        <taxon>Dikarya</taxon>
        <taxon>Basidiomycota</taxon>
        <taxon>Agaricomycotina</taxon>
        <taxon>Agaricomycetes</taxon>
        <taxon>Polyporales</taxon>
        <taxon>Polyporaceae</taxon>
        <taxon>Trametes</taxon>
    </lineage>
</organism>
<evidence type="ECO:0000256" key="2">
    <source>
        <dbReference type="SAM" id="MobiDB-lite"/>
    </source>
</evidence>
<feature type="compositionally biased region" description="Basic and acidic residues" evidence="2">
    <location>
        <begin position="1"/>
        <end position="16"/>
    </location>
</feature>
<feature type="domain" description="C2H2-type" evidence="3">
    <location>
        <begin position="25"/>
        <end position="54"/>
    </location>
</feature>
<dbReference type="AlphaFoldDB" id="A0A1M2VK64"/>
<evidence type="ECO:0000313" key="5">
    <source>
        <dbReference type="Proteomes" id="UP000184267"/>
    </source>
</evidence>
<gene>
    <name evidence="4" type="ORF">TRAPUB_1171</name>
</gene>
<feature type="region of interest" description="Disordered" evidence="2">
    <location>
        <begin position="1"/>
        <end position="23"/>
    </location>
</feature>
<dbReference type="Pfam" id="PF00096">
    <property type="entry name" value="zf-C2H2"/>
    <property type="match status" value="1"/>
</dbReference>
<evidence type="ECO:0000256" key="1">
    <source>
        <dbReference type="PROSITE-ProRule" id="PRU00042"/>
    </source>
</evidence>
<evidence type="ECO:0000259" key="3">
    <source>
        <dbReference type="PROSITE" id="PS50157"/>
    </source>
</evidence>
<dbReference type="Proteomes" id="UP000184267">
    <property type="component" value="Unassembled WGS sequence"/>
</dbReference>
<name>A0A1M2VK64_TRAPU</name>
<protein>
    <recommendedName>
        <fullName evidence="3">C2H2-type domain-containing protein</fullName>
    </recommendedName>
</protein>
<accession>A0A1M2VK64</accession>
<reference evidence="4 5" key="1">
    <citation type="submission" date="2016-10" db="EMBL/GenBank/DDBJ databases">
        <title>Genome sequence of the basidiomycete white-rot fungus Trametes pubescens.</title>
        <authorList>
            <person name="Makela M.R."/>
            <person name="Granchi Z."/>
            <person name="Peng M."/>
            <person name="De Vries R.P."/>
            <person name="Grigoriev I."/>
            <person name="Riley R."/>
            <person name="Hilden K."/>
        </authorList>
    </citation>
    <scope>NUCLEOTIDE SEQUENCE [LARGE SCALE GENOMIC DNA]</scope>
    <source>
        <strain evidence="4 5">FBCC735</strain>
    </source>
</reference>
<dbReference type="InterPro" id="IPR036236">
    <property type="entry name" value="Znf_C2H2_sf"/>
</dbReference>
<evidence type="ECO:0000313" key="4">
    <source>
        <dbReference type="EMBL" id="OJT07960.1"/>
    </source>
</evidence>
<dbReference type="EMBL" id="MNAD01001097">
    <property type="protein sequence ID" value="OJT07960.1"/>
    <property type="molecule type" value="Genomic_DNA"/>
</dbReference>
<dbReference type="SUPFAM" id="SSF57667">
    <property type="entry name" value="beta-beta-alpha zinc fingers"/>
    <property type="match status" value="1"/>
</dbReference>
<comment type="caution">
    <text evidence="4">The sequence shown here is derived from an EMBL/GenBank/DDBJ whole genome shotgun (WGS) entry which is preliminary data.</text>
</comment>
<dbReference type="InterPro" id="IPR013087">
    <property type="entry name" value="Znf_C2H2_type"/>
</dbReference>
<dbReference type="GO" id="GO:0008270">
    <property type="term" value="F:zinc ion binding"/>
    <property type="evidence" value="ECO:0007669"/>
    <property type="project" value="UniProtKB-KW"/>
</dbReference>
<dbReference type="Gene3D" id="3.30.160.60">
    <property type="entry name" value="Classic Zinc Finger"/>
    <property type="match status" value="1"/>
</dbReference>
<keyword evidence="1" id="KW-0479">Metal-binding</keyword>